<keyword evidence="1" id="KW-0433">Leucine-rich repeat</keyword>
<evidence type="ECO:0000256" key="2">
    <source>
        <dbReference type="ARBA" id="ARBA00022737"/>
    </source>
</evidence>
<reference evidence="3" key="1">
    <citation type="submission" date="2025-08" db="UniProtKB">
        <authorList>
            <consortium name="Ensembl"/>
        </authorList>
    </citation>
    <scope>IDENTIFICATION</scope>
</reference>
<keyword evidence="4" id="KW-1185">Reference proteome</keyword>
<dbReference type="Ensembl" id="ENSGMOT00000031405.1">
    <property type="protein sequence ID" value="ENSGMOP00000041840.1"/>
    <property type="gene ID" value="ENSGMOG00000031839.1"/>
</dbReference>
<dbReference type="SMART" id="SM00368">
    <property type="entry name" value="LRR_RI"/>
    <property type="match status" value="11"/>
</dbReference>
<organism evidence="3 4">
    <name type="scientific">Gadus morhua</name>
    <name type="common">Atlantic cod</name>
    <dbReference type="NCBI Taxonomy" id="8049"/>
    <lineage>
        <taxon>Eukaryota</taxon>
        <taxon>Metazoa</taxon>
        <taxon>Chordata</taxon>
        <taxon>Craniata</taxon>
        <taxon>Vertebrata</taxon>
        <taxon>Euteleostomi</taxon>
        <taxon>Actinopterygii</taxon>
        <taxon>Neopterygii</taxon>
        <taxon>Teleostei</taxon>
        <taxon>Neoteleostei</taxon>
        <taxon>Acanthomorphata</taxon>
        <taxon>Zeiogadaria</taxon>
        <taxon>Gadariae</taxon>
        <taxon>Gadiformes</taxon>
        <taxon>Gadoidei</taxon>
        <taxon>Gadidae</taxon>
        <taxon>Gadus</taxon>
    </lineage>
</organism>
<dbReference type="InterPro" id="IPR051261">
    <property type="entry name" value="NLR"/>
</dbReference>
<dbReference type="Proteomes" id="UP000694546">
    <property type="component" value="Chromosome 12"/>
</dbReference>
<dbReference type="InterPro" id="IPR001611">
    <property type="entry name" value="Leu-rich_rpt"/>
</dbReference>
<dbReference type="GeneTree" id="ENSGT01150000286904"/>
<accession>A0A8C5FJU8</accession>
<protein>
    <submittedName>
        <fullName evidence="3">Uncharacterized protein</fullName>
    </submittedName>
</protein>
<dbReference type="Gene3D" id="3.80.10.10">
    <property type="entry name" value="Ribonuclease Inhibitor"/>
    <property type="match status" value="3"/>
</dbReference>
<sequence>TSKDMCFQITCFVYFVSRLNGCDLSERCCEALASVLRSNSSSLRELDLSFNDLQDSGVKLLSAGLRSPHCRLKTLRLNGCHLSEICCEALASVLITNYSNLGELDLSLNDLQDSGVKLLSAGLGNPHCTLETLRLNGCYLSERCCEALASVLSSSSSLRELDLSSNDLQDSGVKLLSAGLGSQHCKLETLRLNGCYLSKICCKNLASVLSFKSSSLRELDLGTNDLYDSGVKLLSAGLGSPHCTLETLRLNGCDLSERCCEALASVLRSNSSSLRELDLSFNDLQDSGVKLLSAGLRSPHCRLKTLRSVLLNLQTVSQEVPCQRKDVRFDNKMSNLYSRPLAPCTELNLGSLRASQLNGCHLSEICCEALASVLSTNYSNLGELDLSLNDLQDSGVKRLSAGLGNPHSALLSAGLEDPRWRLDTLRYGEDSSPLKDNVSYKDSTCC</sequence>
<dbReference type="PANTHER" id="PTHR24106">
    <property type="entry name" value="NACHT, LRR AND CARD DOMAINS-CONTAINING"/>
    <property type="match status" value="1"/>
</dbReference>
<evidence type="ECO:0000313" key="3">
    <source>
        <dbReference type="Ensembl" id="ENSGMOP00000041840.1"/>
    </source>
</evidence>
<reference evidence="3" key="2">
    <citation type="submission" date="2025-09" db="UniProtKB">
        <authorList>
            <consortium name="Ensembl"/>
        </authorList>
    </citation>
    <scope>IDENTIFICATION</scope>
</reference>
<proteinExistence type="predicted"/>
<dbReference type="SUPFAM" id="SSF52047">
    <property type="entry name" value="RNI-like"/>
    <property type="match status" value="2"/>
</dbReference>
<evidence type="ECO:0000256" key="1">
    <source>
        <dbReference type="ARBA" id="ARBA00022614"/>
    </source>
</evidence>
<name>A0A8C5FJU8_GADMO</name>
<evidence type="ECO:0000313" key="4">
    <source>
        <dbReference type="Proteomes" id="UP000694546"/>
    </source>
</evidence>
<keyword evidence="2" id="KW-0677">Repeat</keyword>
<dbReference type="AlphaFoldDB" id="A0A8C5FJU8"/>
<dbReference type="InterPro" id="IPR032675">
    <property type="entry name" value="LRR_dom_sf"/>
</dbReference>
<dbReference type="Pfam" id="PF13516">
    <property type="entry name" value="LRR_6"/>
    <property type="match status" value="6"/>
</dbReference>